<dbReference type="Pfam" id="PF05922">
    <property type="entry name" value="Inhibitor_I9"/>
    <property type="match status" value="1"/>
</dbReference>
<feature type="signal peptide" evidence="7">
    <location>
        <begin position="1"/>
        <end position="24"/>
    </location>
</feature>
<dbReference type="PANTHER" id="PTHR43806">
    <property type="entry name" value="PEPTIDASE S8"/>
    <property type="match status" value="1"/>
</dbReference>
<dbReference type="InterPro" id="IPR023827">
    <property type="entry name" value="Peptidase_S8_Asp-AS"/>
</dbReference>
<evidence type="ECO:0000313" key="11">
    <source>
        <dbReference type="Proteomes" id="UP000317043"/>
    </source>
</evidence>
<dbReference type="PROSITE" id="PS00137">
    <property type="entry name" value="SUBTILASE_HIS"/>
    <property type="match status" value="1"/>
</dbReference>
<keyword evidence="7" id="KW-0732">Signal</keyword>
<dbReference type="InterPro" id="IPR010259">
    <property type="entry name" value="S8pro/Inhibitor_I9"/>
</dbReference>
<dbReference type="PROSITE" id="PS00136">
    <property type="entry name" value="SUBTILASE_ASP"/>
    <property type="match status" value="1"/>
</dbReference>
<dbReference type="PANTHER" id="PTHR43806:SF11">
    <property type="entry name" value="CEREVISIN-RELATED"/>
    <property type="match status" value="1"/>
</dbReference>
<dbReference type="AlphaFoldDB" id="A0A543B167"/>
<reference evidence="10 11" key="1">
    <citation type="submission" date="2019-06" db="EMBL/GenBank/DDBJ databases">
        <title>Sequencing the genomes of 1000 actinobacteria strains.</title>
        <authorList>
            <person name="Klenk H.-P."/>
        </authorList>
    </citation>
    <scope>NUCLEOTIDE SEQUENCE [LARGE SCALE GENOMIC DNA]</scope>
    <source>
        <strain evidence="10 11">DSM 45928</strain>
    </source>
</reference>
<keyword evidence="11" id="KW-1185">Reference proteome</keyword>
<dbReference type="Pfam" id="PF00082">
    <property type="entry name" value="Peptidase_S8"/>
    <property type="match status" value="1"/>
</dbReference>
<dbReference type="OrthoDB" id="9766923at2"/>
<dbReference type="GO" id="GO:0005615">
    <property type="term" value="C:extracellular space"/>
    <property type="evidence" value="ECO:0007669"/>
    <property type="project" value="TreeGrafter"/>
</dbReference>
<evidence type="ECO:0000259" key="9">
    <source>
        <dbReference type="Pfam" id="PF05922"/>
    </source>
</evidence>
<dbReference type="GO" id="GO:0004252">
    <property type="term" value="F:serine-type endopeptidase activity"/>
    <property type="evidence" value="ECO:0007669"/>
    <property type="project" value="UniProtKB-UniRule"/>
</dbReference>
<evidence type="ECO:0000256" key="2">
    <source>
        <dbReference type="ARBA" id="ARBA00022670"/>
    </source>
</evidence>
<keyword evidence="3 5" id="KW-0378">Hydrolase</keyword>
<feature type="domain" description="Inhibitor I9" evidence="9">
    <location>
        <begin position="68"/>
        <end position="104"/>
    </location>
</feature>
<dbReference type="InterPro" id="IPR022398">
    <property type="entry name" value="Peptidase_S8_His-AS"/>
</dbReference>
<accession>A0A543B167</accession>
<dbReference type="InterPro" id="IPR034193">
    <property type="entry name" value="PCSK9_ProteinaseK-like"/>
</dbReference>
<dbReference type="PROSITE" id="PS51892">
    <property type="entry name" value="SUBTILASE"/>
    <property type="match status" value="1"/>
</dbReference>
<sequence>MRKLLIAPLAAALMLLGWSVPASAEPAPLIQITKASGEAIPGNYIVTYKEGAKAAATITSLSTAPDFVYTDALNGFAGELTADELKRLQSDPNVERIEEDGIARIAATQTNPPWGLDRIDQTNLPLSNTYTYNSTGAGVYAYIIDTGIYTSHSQFGGRAANVYNSAGGSNTDCNGHGTHVAGTVGASTYGVAKAVNLRGVKVLDCNGSGSWSGVIAGMDWVTANHTKPAVANMSLGGGYNASVNSAATRMANAGVYTAVASGNSNANACNYSPASAANVTTVNASDRNDRKASFSNYGNCSDIWAPGVSIQSTWHNGGTNSISGTSMASPHVAGVGVLYKATYGDAASATVHNWIISNSTSGVIIGNPSGTPNRLLYKANL</sequence>
<name>A0A543B167_9ACTN</name>
<evidence type="ECO:0000256" key="3">
    <source>
        <dbReference type="ARBA" id="ARBA00022801"/>
    </source>
</evidence>
<dbReference type="RefSeq" id="WP_142043096.1">
    <property type="nucleotide sequence ID" value="NZ_JBHTGS010000003.1"/>
</dbReference>
<keyword evidence="4 5" id="KW-0720">Serine protease</keyword>
<protein>
    <submittedName>
        <fullName evidence="10">Peptidase inhibitor I9</fullName>
    </submittedName>
</protein>
<keyword evidence="2 5" id="KW-0645">Protease</keyword>
<proteinExistence type="inferred from homology"/>
<evidence type="ECO:0000256" key="5">
    <source>
        <dbReference type="PROSITE-ProRule" id="PRU01240"/>
    </source>
</evidence>
<dbReference type="EMBL" id="VFOW01000001">
    <property type="protein sequence ID" value="TQL78530.1"/>
    <property type="molecule type" value="Genomic_DNA"/>
</dbReference>
<dbReference type="InterPro" id="IPR050131">
    <property type="entry name" value="Peptidase_S8_subtilisin-like"/>
</dbReference>
<gene>
    <name evidence="10" type="ORF">FB566_4119</name>
</gene>
<feature type="active site" description="Charge relay system" evidence="5">
    <location>
        <position position="145"/>
    </location>
</feature>
<dbReference type="Gene3D" id="3.30.70.80">
    <property type="entry name" value="Peptidase S8 propeptide/proteinase inhibitor I9"/>
    <property type="match status" value="1"/>
</dbReference>
<dbReference type="InterPro" id="IPR036852">
    <property type="entry name" value="Peptidase_S8/S53_dom_sf"/>
</dbReference>
<dbReference type="Proteomes" id="UP000317043">
    <property type="component" value="Unassembled WGS sequence"/>
</dbReference>
<evidence type="ECO:0000256" key="7">
    <source>
        <dbReference type="SAM" id="SignalP"/>
    </source>
</evidence>
<evidence type="ECO:0000256" key="1">
    <source>
        <dbReference type="ARBA" id="ARBA00011073"/>
    </source>
</evidence>
<dbReference type="InterPro" id="IPR037045">
    <property type="entry name" value="S8pro/Inhibitor_I9_sf"/>
</dbReference>
<comment type="similarity">
    <text evidence="1 5 6">Belongs to the peptidase S8 family.</text>
</comment>
<dbReference type="InterPro" id="IPR023828">
    <property type="entry name" value="Peptidase_S8_Ser-AS"/>
</dbReference>
<feature type="chain" id="PRO_5021933087" evidence="7">
    <location>
        <begin position="25"/>
        <end position="381"/>
    </location>
</feature>
<dbReference type="GO" id="GO:0006508">
    <property type="term" value="P:proteolysis"/>
    <property type="evidence" value="ECO:0007669"/>
    <property type="project" value="UniProtKB-KW"/>
</dbReference>
<feature type="active site" description="Charge relay system" evidence="5">
    <location>
        <position position="176"/>
    </location>
</feature>
<dbReference type="CDD" id="cd04077">
    <property type="entry name" value="Peptidases_S8_PCSK9_ProteinaseK_like"/>
    <property type="match status" value="1"/>
</dbReference>
<evidence type="ECO:0000259" key="8">
    <source>
        <dbReference type="Pfam" id="PF00082"/>
    </source>
</evidence>
<dbReference type="FunFam" id="3.40.50.200:FF:000014">
    <property type="entry name" value="Proteinase K"/>
    <property type="match status" value="1"/>
</dbReference>
<evidence type="ECO:0000256" key="6">
    <source>
        <dbReference type="RuleBase" id="RU003355"/>
    </source>
</evidence>
<dbReference type="Gene3D" id="3.40.50.200">
    <property type="entry name" value="Peptidase S8/S53 domain"/>
    <property type="match status" value="1"/>
</dbReference>
<dbReference type="SUPFAM" id="SSF52743">
    <property type="entry name" value="Subtilisin-like"/>
    <property type="match status" value="1"/>
</dbReference>
<dbReference type="PRINTS" id="PR00723">
    <property type="entry name" value="SUBTILISIN"/>
</dbReference>
<feature type="active site" description="Charge relay system" evidence="5">
    <location>
        <position position="326"/>
    </location>
</feature>
<dbReference type="InParanoid" id="A0A543B167"/>
<dbReference type="SUPFAM" id="SSF54897">
    <property type="entry name" value="Protease propeptides/inhibitors"/>
    <property type="match status" value="1"/>
</dbReference>
<feature type="domain" description="Peptidase S8/S53" evidence="8">
    <location>
        <begin position="137"/>
        <end position="362"/>
    </location>
</feature>
<evidence type="ECO:0000313" key="10">
    <source>
        <dbReference type="EMBL" id="TQL78530.1"/>
    </source>
</evidence>
<dbReference type="PROSITE" id="PS00138">
    <property type="entry name" value="SUBTILASE_SER"/>
    <property type="match status" value="1"/>
</dbReference>
<dbReference type="InterPro" id="IPR000209">
    <property type="entry name" value="Peptidase_S8/S53_dom"/>
</dbReference>
<evidence type="ECO:0000256" key="4">
    <source>
        <dbReference type="ARBA" id="ARBA00022825"/>
    </source>
</evidence>
<organism evidence="10 11">
    <name type="scientific">Stackebrandtia endophytica</name>
    <dbReference type="NCBI Taxonomy" id="1496996"/>
    <lineage>
        <taxon>Bacteria</taxon>
        <taxon>Bacillati</taxon>
        <taxon>Actinomycetota</taxon>
        <taxon>Actinomycetes</taxon>
        <taxon>Glycomycetales</taxon>
        <taxon>Glycomycetaceae</taxon>
        <taxon>Stackebrandtia</taxon>
    </lineage>
</organism>
<comment type="caution">
    <text evidence="10">The sequence shown here is derived from an EMBL/GenBank/DDBJ whole genome shotgun (WGS) entry which is preliminary data.</text>
</comment>
<dbReference type="InterPro" id="IPR015500">
    <property type="entry name" value="Peptidase_S8_subtilisin-rel"/>
</dbReference>